<feature type="transmembrane region" description="Helical" evidence="18">
    <location>
        <begin position="287"/>
        <end position="307"/>
    </location>
</feature>
<dbReference type="GO" id="GO:0000246">
    <property type="term" value="F:Delta24(24-1) sterol reductase activity"/>
    <property type="evidence" value="ECO:0007669"/>
    <property type="project" value="UniProtKB-EC"/>
</dbReference>
<accession>A0AB34KJJ8</accession>
<dbReference type="FunFam" id="1.20.120.1630:FF:000003">
    <property type="entry name" value="C-24(28) sterol reductase"/>
    <property type="match status" value="1"/>
</dbReference>
<comment type="caution">
    <text evidence="20">The sequence shown here is derived from an EMBL/GenBank/DDBJ whole genome shotgun (WGS) entry which is preliminary data.</text>
</comment>
<keyword evidence="14 18" id="KW-0753">Steroid metabolism</keyword>
<gene>
    <name evidence="20" type="ORF">WHR41_07352</name>
</gene>
<reference evidence="20 21" key="1">
    <citation type="journal article" date="2020" name="Microbiol. Resour. Announc.">
        <title>Draft Genome Sequence of a Cladosporium Species Isolated from the Mesophotic Ascidian Didemnum maculosum.</title>
        <authorList>
            <person name="Gioti A."/>
            <person name="Siaperas R."/>
            <person name="Nikolaivits E."/>
            <person name="Le Goff G."/>
            <person name="Ouazzani J."/>
            <person name="Kotoulas G."/>
            <person name="Topakas E."/>
        </authorList>
    </citation>
    <scope>NUCLEOTIDE SEQUENCE [LARGE SCALE GENOMIC DNA]</scope>
    <source>
        <strain evidence="20 21">TM138-S3</strain>
    </source>
</reference>
<feature type="compositionally biased region" description="Polar residues" evidence="19">
    <location>
        <begin position="1"/>
        <end position="10"/>
    </location>
</feature>
<comment type="pathway">
    <text evidence="15 18">Steroid metabolism; ergosterol biosynthesis.</text>
</comment>
<keyword evidence="12 18" id="KW-0472">Membrane</keyword>
<evidence type="ECO:0000256" key="3">
    <source>
        <dbReference type="ARBA" id="ARBA00022516"/>
    </source>
</evidence>
<keyword evidence="9 18" id="KW-0560">Oxidoreductase</keyword>
<evidence type="ECO:0000256" key="9">
    <source>
        <dbReference type="ARBA" id="ARBA00023002"/>
    </source>
</evidence>
<feature type="transmembrane region" description="Helical" evidence="18">
    <location>
        <begin position="233"/>
        <end position="254"/>
    </location>
</feature>
<evidence type="ECO:0000256" key="1">
    <source>
        <dbReference type="ARBA" id="ARBA00004477"/>
    </source>
</evidence>
<evidence type="ECO:0000313" key="21">
    <source>
        <dbReference type="Proteomes" id="UP000803884"/>
    </source>
</evidence>
<feature type="region of interest" description="Disordered" evidence="19">
    <location>
        <begin position="1"/>
        <end position="77"/>
    </location>
</feature>
<keyword evidence="6" id="KW-0521">NADP</keyword>
<feature type="transmembrane region" description="Helical" evidence="18">
    <location>
        <begin position="313"/>
        <end position="331"/>
    </location>
</feature>
<dbReference type="RefSeq" id="XP_069227033.1">
    <property type="nucleotide sequence ID" value="XM_069375957.1"/>
</dbReference>
<proteinExistence type="inferred from homology"/>
<evidence type="ECO:0000256" key="17">
    <source>
        <dbReference type="ARBA" id="ARBA00048918"/>
    </source>
</evidence>
<dbReference type="PROSITE" id="PS01018">
    <property type="entry name" value="STEROL_REDUCT_2"/>
    <property type="match status" value="1"/>
</dbReference>
<keyword evidence="4 18" id="KW-0812">Transmembrane</keyword>
<dbReference type="GO" id="GO:0005789">
    <property type="term" value="C:endoplasmic reticulum membrane"/>
    <property type="evidence" value="ECO:0007669"/>
    <property type="project" value="UniProtKB-SubCell"/>
</dbReference>
<organism evidence="20 21">
    <name type="scientific">Cladosporium halotolerans</name>
    <dbReference type="NCBI Taxonomy" id="1052096"/>
    <lineage>
        <taxon>Eukaryota</taxon>
        <taxon>Fungi</taxon>
        <taxon>Dikarya</taxon>
        <taxon>Ascomycota</taxon>
        <taxon>Pezizomycotina</taxon>
        <taxon>Dothideomycetes</taxon>
        <taxon>Dothideomycetidae</taxon>
        <taxon>Cladosporiales</taxon>
        <taxon>Cladosporiaceae</taxon>
        <taxon>Cladosporium</taxon>
    </lineage>
</organism>
<dbReference type="GeneID" id="96008795"/>
<evidence type="ECO:0000313" key="20">
    <source>
        <dbReference type="EMBL" id="KAL1583927.1"/>
    </source>
</evidence>
<dbReference type="InterPro" id="IPR018083">
    <property type="entry name" value="Sterol_reductase_CS"/>
</dbReference>
<dbReference type="PANTHER" id="PTHR21257:SF31">
    <property type="entry name" value="DELTA(24(24(1)))-STEROL REDUCTASE ERG4"/>
    <property type="match status" value="1"/>
</dbReference>
<evidence type="ECO:0000256" key="8">
    <source>
        <dbReference type="ARBA" id="ARBA00022989"/>
    </source>
</evidence>
<keyword evidence="3 18" id="KW-0444">Lipid biosynthesis</keyword>
<keyword evidence="11 18" id="KW-0443">Lipid metabolism</keyword>
<dbReference type="EC" id="1.3.1.71" evidence="16 18"/>
<feature type="transmembrane region" description="Helical" evidence="18">
    <location>
        <begin position="388"/>
        <end position="404"/>
    </location>
</feature>
<evidence type="ECO:0000256" key="11">
    <source>
        <dbReference type="ARBA" id="ARBA00023098"/>
    </source>
</evidence>
<dbReference type="Gene3D" id="1.20.120.1630">
    <property type="match status" value="1"/>
</dbReference>
<evidence type="ECO:0000256" key="4">
    <source>
        <dbReference type="ARBA" id="ARBA00022692"/>
    </source>
</evidence>
<evidence type="ECO:0000256" key="15">
    <source>
        <dbReference type="ARBA" id="ARBA00029435"/>
    </source>
</evidence>
<keyword evidence="5" id="KW-0256">Endoplasmic reticulum</keyword>
<dbReference type="PROSITE" id="PS01017">
    <property type="entry name" value="STEROL_REDUCT_1"/>
    <property type="match status" value="1"/>
</dbReference>
<keyword evidence="21" id="KW-1185">Reference proteome</keyword>
<evidence type="ECO:0000256" key="16">
    <source>
        <dbReference type="ARBA" id="ARBA00038892"/>
    </source>
</evidence>
<evidence type="ECO:0000256" key="19">
    <source>
        <dbReference type="SAM" id="MobiDB-lite"/>
    </source>
</evidence>
<dbReference type="Proteomes" id="UP000803884">
    <property type="component" value="Unassembled WGS sequence"/>
</dbReference>
<keyword evidence="13 18" id="KW-1207">Sterol metabolism</keyword>
<feature type="transmembrane region" description="Helical" evidence="18">
    <location>
        <begin position="352"/>
        <end position="376"/>
    </location>
</feature>
<dbReference type="PANTHER" id="PTHR21257">
    <property type="entry name" value="DELTA(14)-STEROL REDUCTASE"/>
    <property type="match status" value="1"/>
</dbReference>
<dbReference type="Pfam" id="PF01222">
    <property type="entry name" value="ERG4_ERG24"/>
    <property type="match status" value="1"/>
</dbReference>
<dbReference type="AlphaFoldDB" id="A0AB34KJJ8"/>
<evidence type="ECO:0000256" key="12">
    <source>
        <dbReference type="ARBA" id="ARBA00023136"/>
    </source>
</evidence>
<dbReference type="GO" id="GO:0006696">
    <property type="term" value="P:ergosterol biosynthetic process"/>
    <property type="evidence" value="ECO:0007669"/>
    <property type="project" value="TreeGrafter"/>
</dbReference>
<evidence type="ECO:0000256" key="13">
    <source>
        <dbReference type="ARBA" id="ARBA00023166"/>
    </source>
</evidence>
<comment type="similarity">
    <text evidence="2 18">Belongs to the ERG4/ERG24 family.</text>
</comment>
<feature type="transmembrane region" description="Helical" evidence="18">
    <location>
        <begin position="202"/>
        <end position="227"/>
    </location>
</feature>
<feature type="compositionally biased region" description="Basic and acidic residues" evidence="19">
    <location>
        <begin position="47"/>
        <end position="65"/>
    </location>
</feature>
<evidence type="ECO:0000256" key="14">
    <source>
        <dbReference type="ARBA" id="ARBA00023221"/>
    </source>
</evidence>
<dbReference type="EMBL" id="JAAQHG020000030">
    <property type="protein sequence ID" value="KAL1583927.1"/>
    <property type="molecule type" value="Genomic_DNA"/>
</dbReference>
<dbReference type="InterPro" id="IPR001171">
    <property type="entry name" value="ERG24_DHCR-like"/>
</dbReference>
<sequence length="531" mass="61370">MTVTRSQTGKTPRKSGVPDGFVETPSRRRTTRKSAAASDSSAEEESEPIKLPKDEAKVEQIDNKAKANGVPDGKPKGKIIDGWREGSDPKIDAAPHFDFGGTLGVTAMMIGFPALMWYMWVGAVYYDGKFPSEPSMTWAQFGRHLVHLAYTGSFPHLKAWIIYWTFLVVQGAMYIFMPGVYSTGKPLPFAGGKQLRYYCSGVWSFYATNVAAAVLHFTGLFPLYTLIDEFGPLMSTAICSGFLVAIVAYISALARGAQHRMTGYHIYDFFMGAELNPRMFGWLDFKMFFEVRLPWFILYLISLSAAARQYETYGYVTPEVSFLVMAHFLYANACCKGEEMIVTTWDMYYEKWGFMLIFWNLAGVPLSYCHCTIYLANHDPSEYAWSKPFLVFIFTTYLFAYWVWDTGNSQKCMFRSMQRGYHVHRNTFPQLPWKYVENPEFITTETGDNLLCDGWYKYARKVQYTADFYFAFCWGLITGFNSPFPWFYPLFFCLMIIHRATRDIQRCREKYGEAWKEYERRVPYLFIPYVI</sequence>
<feature type="transmembrane region" description="Helical" evidence="18">
    <location>
        <begin position="464"/>
        <end position="480"/>
    </location>
</feature>
<evidence type="ECO:0000256" key="18">
    <source>
        <dbReference type="RuleBase" id="RU369120"/>
    </source>
</evidence>
<evidence type="ECO:0000256" key="5">
    <source>
        <dbReference type="ARBA" id="ARBA00022824"/>
    </source>
</evidence>
<keyword evidence="8 18" id="KW-1133">Transmembrane helix</keyword>
<evidence type="ECO:0000256" key="7">
    <source>
        <dbReference type="ARBA" id="ARBA00022955"/>
    </source>
</evidence>
<feature type="transmembrane region" description="Helical" evidence="18">
    <location>
        <begin position="99"/>
        <end position="120"/>
    </location>
</feature>
<evidence type="ECO:0000256" key="6">
    <source>
        <dbReference type="ARBA" id="ARBA00022857"/>
    </source>
</evidence>
<comment type="subcellular location">
    <subcellularLocation>
        <location evidence="1">Endoplasmic reticulum membrane</location>
        <topology evidence="1">Multi-pass membrane protein</topology>
    </subcellularLocation>
</comment>
<keyword evidence="10 18" id="KW-0756">Sterol biosynthesis</keyword>
<feature type="transmembrane region" description="Helical" evidence="18">
    <location>
        <begin position="161"/>
        <end position="181"/>
    </location>
</feature>
<protein>
    <recommendedName>
        <fullName evidence="16 18">Delta(24(24(1)))-sterol reductase</fullName>
        <ecNumber evidence="16 18">1.3.1.71</ecNumber>
    </recommendedName>
    <alternativeName>
        <fullName evidence="18">C-24(28) sterol reductase</fullName>
    </alternativeName>
    <alternativeName>
        <fullName evidence="18">Sterol Delta(24(28))-reductase</fullName>
    </alternativeName>
</protein>
<keyword evidence="7 18" id="KW-0752">Steroid biosynthesis</keyword>
<evidence type="ECO:0000256" key="2">
    <source>
        <dbReference type="ARBA" id="ARBA00005402"/>
    </source>
</evidence>
<comment type="catalytic activity">
    <reaction evidence="17">
        <text>ergosterol + NADP(+) = ergosta-5,7,22,24(28)-tetraen-3beta-ol + NADPH + H(+)</text>
        <dbReference type="Rhea" id="RHEA:18501"/>
        <dbReference type="ChEBI" id="CHEBI:15378"/>
        <dbReference type="ChEBI" id="CHEBI:16933"/>
        <dbReference type="ChEBI" id="CHEBI:18249"/>
        <dbReference type="ChEBI" id="CHEBI:57783"/>
        <dbReference type="ChEBI" id="CHEBI:58349"/>
        <dbReference type="EC" id="1.3.1.71"/>
    </reaction>
    <physiologicalReaction direction="right-to-left" evidence="17">
        <dbReference type="Rhea" id="RHEA:18503"/>
    </physiologicalReaction>
</comment>
<name>A0AB34KJJ8_9PEZI</name>
<evidence type="ECO:0000256" key="10">
    <source>
        <dbReference type="ARBA" id="ARBA00023011"/>
    </source>
</evidence>